<feature type="domain" description="Glycosyltransferase 2-like" evidence="1">
    <location>
        <begin position="5"/>
        <end position="136"/>
    </location>
</feature>
<dbReference type="InterPro" id="IPR029044">
    <property type="entry name" value="Nucleotide-diphossugar_trans"/>
</dbReference>
<dbReference type="EMBL" id="QAZN01000029">
    <property type="protein sequence ID" value="PTV01201.1"/>
    <property type="molecule type" value="Genomic_DNA"/>
</dbReference>
<dbReference type="SUPFAM" id="SSF53448">
    <property type="entry name" value="Nucleotide-diphospho-sugar transferases"/>
    <property type="match status" value="1"/>
</dbReference>
<gene>
    <name evidence="2" type="ORF">DB325_09810</name>
</gene>
<dbReference type="Proteomes" id="UP000244083">
    <property type="component" value="Unassembled WGS sequence"/>
</dbReference>
<proteinExistence type="predicted"/>
<comment type="caution">
    <text evidence="2">The sequence shown here is derived from an EMBL/GenBank/DDBJ whole genome shotgun (WGS) entry which is preliminary data.</text>
</comment>
<reference evidence="3" key="1">
    <citation type="submission" date="2018-04" db="EMBL/GenBank/DDBJ databases">
        <title>Draft Genome Sequences of 10 Lactobacillus Species from 22 Commercial Probiotic Products.</title>
        <authorList>
            <person name="Gangiredla J."/>
            <person name="Barnaba T.J."/>
            <person name="Mammel M.K."/>
            <person name="Lacher D.W."/>
            <person name="Elkins C.A."/>
            <person name="Lampel K.A."/>
            <person name="Whitehouse C.A."/>
            <person name="Tartera C."/>
        </authorList>
    </citation>
    <scope>NUCLEOTIDE SEQUENCE [LARGE SCALE GENOMIC DNA]</scope>
    <source>
        <strain evidence="3">DS12_10</strain>
    </source>
</reference>
<dbReference type="RefSeq" id="WP_107722190.1">
    <property type="nucleotide sequence ID" value="NZ_QAZN01000029.1"/>
</dbReference>
<dbReference type="PANTHER" id="PTHR22916:SF3">
    <property type="entry name" value="UDP-GLCNAC:BETAGAL BETA-1,3-N-ACETYLGLUCOSAMINYLTRANSFERASE-LIKE PROTEIN 1"/>
    <property type="match status" value="1"/>
</dbReference>
<name>A0A2T5Q1A4_LIMRT</name>
<sequence length="331" mass="39095">MPDVSVIIPVYNAEQYILYLLKDLNNQVYKKAEFILINDGSTDRSLQVMKDYIERIHDNRFRIINQPNSGVSTARNNGLDHSCGKYIIFVDSDDRISPLFIKKYVSQIVNNSSDIEVFSALKVDDRRKLKETGKINYTPIASQEILSVAQYIKYFSNLQAWGYPFCYIFKRTLWNNIRFDPHIKYQEDVLAFFEIWAKNPNIKIHVNAEAYYYYVIRKDSALHTMTSKDAWQFVEVDDKVLKLIKKQPSLARCYDYLLALKVSSLMIVIATSCLENDNEYYWKARSEFIKLYGQAKYNSRKIWLRRKLQAVVIYFNLKFAIKKLYTHLYSN</sequence>
<dbReference type="Pfam" id="PF00535">
    <property type="entry name" value="Glycos_transf_2"/>
    <property type="match status" value="1"/>
</dbReference>
<dbReference type="InterPro" id="IPR001173">
    <property type="entry name" value="Glyco_trans_2-like"/>
</dbReference>
<protein>
    <submittedName>
        <fullName evidence="2">Glycosyltransferase</fullName>
    </submittedName>
</protein>
<organism evidence="2 3">
    <name type="scientific">Limosilactobacillus reuteri</name>
    <name type="common">Lactobacillus reuteri</name>
    <dbReference type="NCBI Taxonomy" id="1598"/>
    <lineage>
        <taxon>Bacteria</taxon>
        <taxon>Bacillati</taxon>
        <taxon>Bacillota</taxon>
        <taxon>Bacilli</taxon>
        <taxon>Lactobacillales</taxon>
        <taxon>Lactobacillaceae</taxon>
        <taxon>Limosilactobacillus</taxon>
    </lineage>
</organism>
<accession>A0A2T5Q1A4</accession>
<dbReference type="CDD" id="cd00761">
    <property type="entry name" value="Glyco_tranf_GTA_type"/>
    <property type="match status" value="1"/>
</dbReference>
<dbReference type="PANTHER" id="PTHR22916">
    <property type="entry name" value="GLYCOSYLTRANSFERASE"/>
    <property type="match status" value="1"/>
</dbReference>
<dbReference type="AlphaFoldDB" id="A0A2T5Q1A4"/>
<dbReference type="GO" id="GO:0016758">
    <property type="term" value="F:hexosyltransferase activity"/>
    <property type="evidence" value="ECO:0007669"/>
    <property type="project" value="UniProtKB-ARBA"/>
</dbReference>
<dbReference type="Gene3D" id="3.90.550.10">
    <property type="entry name" value="Spore Coat Polysaccharide Biosynthesis Protein SpsA, Chain A"/>
    <property type="match status" value="1"/>
</dbReference>
<evidence type="ECO:0000259" key="1">
    <source>
        <dbReference type="Pfam" id="PF00535"/>
    </source>
</evidence>
<evidence type="ECO:0000313" key="2">
    <source>
        <dbReference type="EMBL" id="PTV01201.1"/>
    </source>
</evidence>
<keyword evidence="2" id="KW-0808">Transferase</keyword>
<evidence type="ECO:0000313" key="3">
    <source>
        <dbReference type="Proteomes" id="UP000244083"/>
    </source>
</evidence>